<evidence type="ECO:0000313" key="3">
    <source>
        <dbReference type="EMBL" id="VFT80643.1"/>
    </source>
</evidence>
<proteinExistence type="predicted"/>
<dbReference type="GO" id="GO:0009966">
    <property type="term" value="P:regulation of signal transduction"/>
    <property type="evidence" value="ECO:0007669"/>
    <property type="project" value="InterPro"/>
</dbReference>
<dbReference type="PANTHER" id="PTHR12398:SF20">
    <property type="entry name" value="PROTEIN PHOSPHATASE 1 REGULATORY INHIBITOR SUBUNIT 2"/>
    <property type="match status" value="1"/>
</dbReference>
<evidence type="ECO:0000256" key="1">
    <source>
        <dbReference type="SAM" id="MobiDB-lite"/>
    </source>
</evidence>
<dbReference type="OrthoDB" id="551302at2759"/>
<evidence type="ECO:0000313" key="4">
    <source>
        <dbReference type="Proteomes" id="UP000332933"/>
    </source>
</evidence>
<dbReference type="InterPro" id="IPR007062">
    <property type="entry name" value="PPI-2"/>
</dbReference>
<reference evidence="2" key="2">
    <citation type="submission" date="2019-06" db="EMBL/GenBank/DDBJ databases">
        <title>Genomics analysis of Aphanomyces spp. identifies a new class of oomycete effector associated with host adaptation.</title>
        <authorList>
            <person name="Gaulin E."/>
        </authorList>
    </citation>
    <scope>NUCLEOTIDE SEQUENCE</scope>
    <source>
        <strain evidence="2">CBS 578.67</strain>
    </source>
</reference>
<dbReference type="AlphaFoldDB" id="A0A485KAL6"/>
<feature type="region of interest" description="Disordered" evidence="1">
    <location>
        <begin position="76"/>
        <end position="163"/>
    </location>
</feature>
<organism evidence="3 4">
    <name type="scientific">Aphanomyces stellatus</name>
    <dbReference type="NCBI Taxonomy" id="120398"/>
    <lineage>
        <taxon>Eukaryota</taxon>
        <taxon>Sar</taxon>
        <taxon>Stramenopiles</taxon>
        <taxon>Oomycota</taxon>
        <taxon>Saprolegniomycetes</taxon>
        <taxon>Saprolegniales</taxon>
        <taxon>Verrucalvaceae</taxon>
        <taxon>Aphanomyces</taxon>
    </lineage>
</organism>
<dbReference type="GO" id="GO:0004864">
    <property type="term" value="F:protein phosphatase inhibitor activity"/>
    <property type="evidence" value="ECO:0007669"/>
    <property type="project" value="InterPro"/>
</dbReference>
<dbReference type="Pfam" id="PF04979">
    <property type="entry name" value="IPP-2"/>
    <property type="match status" value="1"/>
</dbReference>
<accession>A0A485KAL6</accession>
<dbReference type="Proteomes" id="UP000332933">
    <property type="component" value="Unassembled WGS sequence"/>
</dbReference>
<feature type="compositionally biased region" description="Low complexity" evidence="1">
    <location>
        <begin position="127"/>
        <end position="136"/>
    </location>
</feature>
<dbReference type="EMBL" id="VJMH01000607">
    <property type="protein sequence ID" value="KAF0715264.1"/>
    <property type="molecule type" value="Genomic_DNA"/>
</dbReference>
<keyword evidence="4" id="KW-1185">Reference proteome</keyword>
<sequence>MASSKKPAAGRPHIKWDEETIALHDLDRGTRMKIEEPNTPYHYYAGEADTADVGAAEASIEITDVAMEMHNADPTNALKPVGASSHVGFSPASPAHSASNGKELQLDELNAKLTEHQERSEWDSDCSSNASSSSARNRNKMAKTATKDFSQKRKQHYNEYERMKQWRLQHAAAAADDDDDDA</sequence>
<name>A0A485KAL6_9STRA</name>
<feature type="compositionally biased region" description="Basic and acidic residues" evidence="1">
    <location>
        <begin position="145"/>
        <end position="163"/>
    </location>
</feature>
<reference evidence="3 4" key="1">
    <citation type="submission" date="2019-03" db="EMBL/GenBank/DDBJ databases">
        <authorList>
            <person name="Gaulin E."/>
            <person name="Dumas B."/>
        </authorList>
    </citation>
    <scope>NUCLEOTIDE SEQUENCE [LARGE SCALE GENOMIC DNA]</scope>
    <source>
        <strain evidence="3">CBS 568.67</strain>
    </source>
</reference>
<protein>
    <submittedName>
        <fullName evidence="3">Aste57867_3478 protein</fullName>
    </submittedName>
</protein>
<feature type="compositionally biased region" description="Basic and acidic residues" evidence="1">
    <location>
        <begin position="109"/>
        <end position="122"/>
    </location>
</feature>
<dbReference type="EMBL" id="CAADRA010000607">
    <property type="protein sequence ID" value="VFT80643.1"/>
    <property type="molecule type" value="Genomic_DNA"/>
</dbReference>
<gene>
    <name evidence="3" type="primary">Aste57867_3478</name>
    <name evidence="2" type="ORF">As57867_003468</name>
    <name evidence="3" type="ORF">ASTE57867_3478</name>
</gene>
<evidence type="ECO:0000313" key="2">
    <source>
        <dbReference type="EMBL" id="KAF0715264.1"/>
    </source>
</evidence>
<dbReference type="PANTHER" id="PTHR12398">
    <property type="entry name" value="PROTEIN PHOSPHATASE INHIBITOR"/>
    <property type="match status" value="1"/>
</dbReference>